<keyword evidence="3" id="KW-1185">Reference proteome</keyword>
<reference evidence="2" key="1">
    <citation type="submission" date="2021-01" db="EMBL/GenBank/DDBJ databases">
        <title>Fulvivirga kasyanovii gen. nov., sp nov., a novel member of the phylum Bacteroidetes isolated from seawater in a mussel farm.</title>
        <authorList>
            <person name="Zhao L.-H."/>
            <person name="Wang Z.-J."/>
        </authorList>
    </citation>
    <scope>NUCLEOTIDE SEQUENCE</scope>
    <source>
        <strain evidence="2">29W222</strain>
    </source>
</reference>
<comment type="caution">
    <text evidence="2">The sequence shown here is derived from an EMBL/GenBank/DDBJ whole genome shotgun (WGS) entry which is preliminary data.</text>
</comment>
<name>A0A937G1R7_9BACT</name>
<dbReference type="InterPro" id="IPR016166">
    <property type="entry name" value="FAD-bd_PCMH"/>
</dbReference>
<dbReference type="GO" id="GO:0016899">
    <property type="term" value="F:oxidoreductase activity, acting on the CH-OH group of donors, oxygen as acceptor"/>
    <property type="evidence" value="ECO:0007669"/>
    <property type="project" value="InterPro"/>
</dbReference>
<gene>
    <name evidence="2" type="ORF">JMN32_21505</name>
</gene>
<dbReference type="InterPro" id="IPR006094">
    <property type="entry name" value="Oxid_FAD_bind_N"/>
</dbReference>
<dbReference type="PROSITE" id="PS51387">
    <property type="entry name" value="FAD_PCMH"/>
    <property type="match status" value="1"/>
</dbReference>
<evidence type="ECO:0000313" key="2">
    <source>
        <dbReference type="EMBL" id="MBL6448903.1"/>
    </source>
</evidence>
<dbReference type="EMBL" id="JAEUGD010000066">
    <property type="protein sequence ID" value="MBL6448903.1"/>
    <property type="molecule type" value="Genomic_DNA"/>
</dbReference>
<dbReference type="SUPFAM" id="SSF56176">
    <property type="entry name" value="FAD-binding/transporter-associated domain-like"/>
    <property type="match status" value="1"/>
</dbReference>
<dbReference type="InterPro" id="IPR016169">
    <property type="entry name" value="FAD-bd_PCMH_sub2"/>
</dbReference>
<dbReference type="Gene3D" id="3.30.465.10">
    <property type="match status" value="1"/>
</dbReference>
<dbReference type="InterPro" id="IPR036318">
    <property type="entry name" value="FAD-bd_PCMH-like_sf"/>
</dbReference>
<evidence type="ECO:0000259" key="1">
    <source>
        <dbReference type="PROSITE" id="PS51387"/>
    </source>
</evidence>
<dbReference type="InterPro" id="IPR010031">
    <property type="entry name" value="FAD_lactone_oxidase-like"/>
</dbReference>
<dbReference type="Proteomes" id="UP000614216">
    <property type="component" value="Unassembled WGS sequence"/>
</dbReference>
<feature type="domain" description="FAD-binding PCMH-type" evidence="1">
    <location>
        <begin position="1"/>
        <end position="152"/>
    </location>
</feature>
<dbReference type="PANTHER" id="PTHR43762">
    <property type="entry name" value="L-GULONOLACTONE OXIDASE"/>
    <property type="match status" value="1"/>
</dbReference>
<dbReference type="PANTHER" id="PTHR43762:SF1">
    <property type="entry name" value="D-ARABINONO-1,4-LACTONE OXIDASE"/>
    <property type="match status" value="1"/>
</dbReference>
<proteinExistence type="predicted"/>
<dbReference type="AlphaFoldDB" id="A0A937G1R7"/>
<evidence type="ECO:0000313" key="3">
    <source>
        <dbReference type="Proteomes" id="UP000614216"/>
    </source>
</evidence>
<organism evidence="2 3">
    <name type="scientific">Fulvivirga marina</name>
    <dbReference type="NCBI Taxonomy" id="2494733"/>
    <lineage>
        <taxon>Bacteria</taxon>
        <taxon>Pseudomonadati</taxon>
        <taxon>Bacteroidota</taxon>
        <taxon>Cytophagia</taxon>
        <taxon>Cytophagales</taxon>
        <taxon>Fulvivirgaceae</taxon>
        <taxon>Fulvivirga</taxon>
    </lineage>
</organism>
<dbReference type="GO" id="GO:0071949">
    <property type="term" value="F:FAD binding"/>
    <property type="evidence" value="ECO:0007669"/>
    <property type="project" value="InterPro"/>
</dbReference>
<dbReference type="Pfam" id="PF01565">
    <property type="entry name" value="FAD_binding_4"/>
    <property type="match status" value="1"/>
</dbReference>
<sequence length="418" mass="47581">MVEKLCIEEKHWIARGMGRCYGDASLGQNVLSTLKYNKVTFFDVQSGVIECQAGFTLDEVLQLAVPKGWFLPVTPGTKFVSLGGAVASDIHGKNHHKEGSFSRHTLNIKVLCGDGKIYECSRTENSDLFEATCGGMGLTGVILSVRFQLKKISTSYITQKQIKASNLDELIVLFEKYKEYTYSVAWVDCLARGKKFGRSILMLGEHSELDELKGSKTKAPLKVHSEAGLNIPFNFPSFVLNKYSIKLFNFAYYHKNLKKLQENIVHYDGFFYPLDNIRNWNRMYGKPGFLQYQFVLPLDQIDGLKVIMNRIAEKKQGSFLSVLKVFGAQNDLISFPEEGYTLALDFPITDSLLEFLDELDKIVEDCGGRIYLTKDARMNKDFFHKSYPRLEEFMQIVNKYNPNAEFKSVLSDRLSITK</sequence>
<protein>
    <submittedName>
        <fullName evidence="2">FAD-binding oxidoreductase</fullName>
    </submittedName>
</protein>
<accession>A0A937G1R7</accession>